<organism evidence="4 5">
    <name type="scientific">Archaeoglobus fulgidus (strain ATCC 49558 / DSM 4304 / JCM 9628 / NBRC 100126 / VC-16)</name>
    <dbReference type="NCBI Taxonomy" id="224325"/>
    <lineage>
        <taxon>Archaea</taxon>
        <taxon>Methanobacteriati</taxon>
        <taxon>Methanobacteriota</taxon>
        <taxon>Archaeoglobi</taxon>
        <taxon>Archaeoglobales</taxon>
        <taxon>Archaeoglobaceae</taxon>
        <taxon>Archaeoglobus</taxon>
    </lineage>
</organism>
<dbReference type="EMBL" id="AE000782">
    <property type="protein sequence ID" value="AAB90327.1"/>
    <property type="molecule type" value="Genomic_DNA"/>
</dbReference>
<dbReference type="PaxDb" id="224325-AF_0922"/>
<dbReference type="Gene3D" id="3.40.50.10860">
    <property type="entry name" value="Leucine Dehydrogenase, chain A, domain 1"/>
    <property type="match status" value="1"/>
</dbReference>
<proteinExistence type="inferred from homology"/>
<dbReference type="HOGENOM" id="CLU_1850515_0_0_2"/>
<dbReference type="Proteomes" id="UP000002199">
    <property type="component" value="Chromosome"/>
</dbReference>
<evidence type="ECO:0000313" key="4">
    <source>
        <dbReference type="EMBL" id="AAB90327.1"/>
    </source>
</evidence>
<dbReference type="InterPro" id="IPR033524">
    <property type="entry name" value="Glu/Leu/Phe/Val_DH_AS"/>
</dbReference>
<evidence type="ECO:0000313" key="5">
    <source>
        <dbReference type="Proteomes" id="UP000002199"/>
    </source>
</evidence>
<reference evidence="4 5" key="1">
    <citation type="journal article" date="1997" name="Nature">
        <title>The complete genome sequence of the hyperthermophilic, sulphate-reducing archaeon Archaeoglobus fulgidus.</title>
        <authorList>
            <person name="Klenk H.P."/>
            <person name="Clayton R.A."/>
            <person name="Tomb J."/>
            <person name="White O."/>
            <person name="Nelson K.E."/>
            <person name="Ketchum K.A."/>
            <person name="Dodson R.J."/>
            <person name="Gwinn M."/>
            <person name="Hickey E.K."/>
            <person name="Peterson J.D."/>
            <person name="Richardson D.L."/>
            <person name="Kerlavage A.R."/>
            <person name="Graham D.E."/>
            <person name="Kyrpides N.C."/>
            <person name="Fleischmann R.D."/>
            <person name="Quackenbush J."/>
            <person name="Lee N.H."/>
            <person name="Sutton G.G."/>
            <person name="Gill S."/>
            <person name="Kirkness E.F."/>
            <person name="Dougherty B.A."/>
            <person name="McKenney K."/>
            <person name="Adams M.D."/>
            <person name="Loftus B."/>
            <person name="Peterson S."/>
            <person name="Reich C.I."/>
            <person name="McNeil L.K."/>
            <person name="Badger J.H."/>
            <person name="Glodek A."/>
            <person name="Zhou L."/>
            <person name="Overbeek R."/>
            <person name="Gocayne J.D."/>
            <person name="Weidman J.F."/>
            <person name="McDonald L."/>
            <person name="Utterback T."/>
            <person name="Cotton M.D."/>
            <person name="Spriggs T."/>
            <person name="Artiach P."/>
            <person name="Kaine B.P."/>
            <person name="Sykes S.M."/>
            <person name="Sadow P.W."/>
            <person name="D'Andrea K.P."/>
            <person name="Bowman C."/>
            <person name="Fujii C."/>
            <person name="Garland S.A."/>
            <person name="Mason T.M."/>
            <person name="Olsen G.J."/>
            <person name="Fraser C.M."/>
            <person name="Smith H.O."/>
            <person name="Woese C.R."/>
            <person name="Venter J.C."/>
        </authorList>
    </citation>
    <scope>NUCLEOTIDE SEQUENCE [LARGE SCALE GENOMIC DNA]</scope>
    <source>
        <strain evidence="5">ATCC 49558 / DSM 4304 / JCM 9628 / NBRC 100126 / VC-16</strain>
    </source>
</reference>
<evidence type="ECO:0000256" key="1">
    <source>
        <dbReference type="ARBA" id="ARBA00006382"/>
    </source>
</evidence>
<dbReference type="AlphaFoldDB" id="O29340"/>
<feature type="domain" description="Glutamate/phenylalanine/leucine/valine/L-tryptophan dehydrogenase dimerisation" evidence="3">
    <location>
        <begin position="2"/>
        <end position="51"/>
    </location>
</feature>
<keyword evidence="5" id="KW-1185">Reference proteome</keyword>
<dbReference type="GO" id="GO:0016491">
    <property type="term" value="F:oxidoreductase activity"/>
    <property type="evidence" value="ECO:0007669"/>
    <property type="project" value="UniProtKB-KW"/>
</dbReference>
<sequence>MLPDVTVEEVAWLVRAMSLKAAIFGIPVGGAKGGICADPNSEHRREILTSTPDTLLSFLKRPFTSPALTWGRADRCPPARHGLQEWGLREGEPAYTFGVFVARAIKDLEAMLDAGYTTIVMQGVLWLCISEKRLRRVL</sequence>
<gene>
    <name evidence="4" type="ordered locus">AF_0922</name>
</gene>
<dbReference type="InterPro" id="IPR046346">
    <property type="entry name" value="Aminoacid_DH-like_N_sf"/>
</dbReference>
<dbReference type="eggNOG" id="arCOG01352">
    <property type="taxonomic scope" value="Archaea"/>
</dbReference>
<dbReference type="EnsemblBacteria" id="AAB90327">
    <property type="protein sequence ID" value="AAB90327"/>
    <property type="gene ID" value="AF_0922"/>
</dbReference>
<name>O29340_ARCFU</name>
<accession>O29340</accession>
<evidence type="ECO:0000259" key="3">
    <source>
        <dbReference type="Pfam" id="PF02812"/>
    </source>
</evidence>
<dbReference type="Pfam" id="PF02812">
    <property type="entry name" value="ELFV_dehydrog_N"/>
    <property type="match status" value="1"/>
</dbReference>
<dbReference type="SUPFAM" id="SSF53223">
    <property type="entry name" value="Aminoacid dehydrogenase-like, N-terminal domain"/>
    <property type="match status" value="1"/>
</dbReference>
<keyword evidence="2" id="KW-0560">Oxidoreductase</keyword>
<comment type="similarity">
    <text evidence="1">Belongs to the Glu/Leu/Phe/Val dehydrogenases family.</text>
</comment>
<evidence type="ECO:0000256" key="2">
    <source>
        <dbReference type="ARBA" id="ARBA00023002"/>
    </source>
</evidence>
<dbReference type="STRING" id="224325.AF_0922"/>
<dbReference type="InterPro" id="IPR006097">
    <property type="entry name" value="Glu/Leu/Phe/Val/Trp_DH_dimer"/>
</dbReference>
<dbReference type="PIR" id="B69365">
    <property type="entry name" value="B69365"/>
</dbReference>
<dbReference type="GO" id="GO:0006520">
    <property type="term" value="P:amino acid metabolic process"/>
    <property type="evidence" value="ECO:0007669"/>
    <property type="project" value="InterPro"/>
</dbReference>
<protein>
    <recommendedName>
        <fullName evidence="3">Glutamate/phenylalanine/leucine/valine/L-tryptophan dehydrogenase dimerisation domain-containing protein</fullName>
    </recommendedName>
</protein>
<dbReference type="OrthoDB" id="6425at2157"/>
<dbReference type="PROSITE" id="PS00074">
    <property type="entry name" value="GLFV_DEHYDROGENASE"/>
    <property type="match status" value="1"/>
</dbReference>
<dbReference type="KEGG" id="afu:AF_0922"/>